<keyword evidence="5" id="KW-0597">Phosphoprotein</keyword>
<keyword evidence="11 12" id="KW-0472">Membrane</keyword>
<comment type="catalytic activity">
    <reaction evidence="1">
        <text>ATP + protein L-histidine = ADP + protein N-phospho-L-histidine.</text>
        <dbReference type="EC" id="2.7.13.3"/>
    </reaction>
</comment>
<dbReference type="SUPFAM" id="SSF158472">
    <property type="entry name" value="HAMP domain-like"/>
    <property type="match status" value="1"/>
</dbReference>
<dbReference type="PANTHER" id="PTHR45436">
    <property type="entry name" value="SENSOR HISTIDINE KINASE YKOH"/>
    <property type="match status" value="1"/>
</dbReference>
<evidence type="ECO:0000256" key="11">
    <source>
        <dbReference type="ARBA" id="ARBA00023136"/>
    </source>
</evidence>
<keyword evidence="9 12" id="KW-1133">Transmembrane helix</keyword>
<evidence type="ECO:0000256" key="10">
    <source>
        <dbReference type="ARBA" id="ARBA00023012"/>
    </source>
</evidence>
<dbReference type="InterPro" id="IPR005467">
    <property type="entry name" value="His_kinase_dom"/>
</dbReference>
<dbReference type="Gene3D" id="3.30.565.10">
    <property type="entry name" value="Histidine kinase-like ATPase, C-terminal domain"/>
    <property type="match status" value="1"/>
</dbReference>
<evidence type="ECO:0000256" key="8">
    <source>
        <dbReference type="ARBA" id="ARBA00022777"/>
    </source>
</evidence>
<dbReference type="SMART" id="SM00387">
    <property type="entry name" value="HATPase_c"/>
    <property type="match status" value="1"/>
</dbReference>
<protein>
    <recommendedName>
        <fullName evidence="3">histidine kinase</fullName>
        <ecNumber evidence="3">2.7.13.3</ecNumber>
    </recommendedName>
</protein>
<dbReference type="InterPro" id="IPR036097">
    <property type="entry name" value="HisK_dim/P_sf"/>
</dbReference>
<dbReference type="InterPro" id="IPR003660">
    <property type="entry name" value="HAMP_dom"/>
</dbReference>
<feature type="domain" description="Histidine kinase" evidence="13">
    <location>
        <begin position="304"/>
        <end position="528"/>
    </location>
</feature>
<reference evidence="15 16" key="1">
    <citation type="submission" date="2019-06" db="EMBL/GenBank/DDBJ databases">
        <title>Genome sequence of Litorilinea aerophila BAA-2444.</title>
        <authorList>
            <person name="Maclea K.S."/>
            <person name="Maurais E.G."/>
            <person name="Iannazzi L.C."/>
        </authorList>
    </citation>
    <scope>NUCLEOTIDE SEQUENCE [LARGE SCALE GENOMIC DNA]</scope>
    <source>
        <strain evidence="15 16">ATCC BAA-2444</strain>
    </source>
</reference>
<evidence type="ECO:0000256" key="2">
    <source>
        <dbReference type="ARBA" id="ARBA00004651"/>
    </source>
</evidence>
<comment type="caution">
    <text evidence="15">The sequence shown here is derived from an EMBL/GenBank/DDBJ whole genome shotgun (WGS) entry which is preliminary data.</text>
</comment>
<dbReference type="CDD" id="cd06225">
    <property type="entry name" value="HAMP"/>
    <property type="match status" value="1"/>
</dbReference>
<accession>A0A540VDD6</accession>
<dbReference type="Pfam" id="PF00672">
    <property type="entry name" value="HAMP"/>
    <property type="match status" value="1"/>
</dbReference>
<sequence length="532" mass="58273">MAAHEPHAPQARWPWERSLQYRIIGTYSLVFFLILALLMARVGQVVYAAQFQEVENHLELEAFLAANAFEDPLSGYAEEFREYSRRHHNEGEIMKEAVEEGRNRGNGEGGLAPIVARLQSVAANYAMDTGARVTILDHHGNLIADSQADAADVIDAADPSSHVEIQAALNGREQHAIRPNPVTGEPTLYVAAPIQLGSEILGIVRLSRPMSQVTDRIRALLLSLVLTGLLALAAMTGIGFWLGRRLVHPLQAIEEAALAVAQGDLTRQAPVETDDELGAVAKAFNTMVRELREMMEQQKAFIANASHELRTPLTNIKLRSEALLGGAKDDPAVADRYLLEIDREVDRLARLANTLLDLSRLEAGTETDAAPEVIDVAPLLHSVGETMQGRAAQADLHLDLAIPPKLEMQVWPEHLETILINLVDNAIKYTPAGGQIRLRAWTRGAYCRIEVQDTGPGIDRENLPHIFDRFYRVDKARSRRDGYWGAGSGAGLGLSIVKTLVTRNGGKVWAESQPGAGTTFIVEFPNSSANHP</sequence>
<dbReference type="RefSeq" id="WP_141611004.1">
    <property type="nucleotide sequence ID" value="NZ_VIGC02000020.1"/>
</dbReference>
<keyword evidence="4" id="KW-1003">Cell membrane</keyword>
<dbReference type="SMART" id="SM00388">
    <property type="entry name" value="HisKA"/>
    <property type="match status" value="1"/>
</dbReference>
<dbReference type="PRINTS" id="PR00344">
    <property type="entry name" value="BCTRLSENSOR"/>
</dbReference>
<dbReference type="PANTHER" id="PTHR45436:SF5">
    <property type="entry name" value="SENSOR HISTIDINE KINASE TRCS"/>
    <property type="match status" value="1"/>
</dbReference>
<organism evidence="15 16">
    <name type="scientific">Litorilinea aerophila</name>
    <dbReference type="NCBI Taxonomy" id="1204385"/>
    <lineage>
        <taxon>Bacteria</taxon>
        <taxon>Bacillati</taxon>
        <taxon>Chloroflexota</taxon>
        <taxon>Caldilineae</taxon>
        <taxon>Caldilineales</taxon>
        <taxon>Caldilineaceae</taxon>
        <taxon>Litorilinea</taxon>
    </lineage>
</organism>
<dbReference type="InterPro" id="IPR050428">
    <property type="entry name" value="TCS_sensor_his_kinase"/>
</dbReference>
<dbReference type="CDD" id="cd00075">
    <property type="entry name" value="HATPase"/>
    <property type="match status" value="1"/>
</dbReference>
<dbReference type="PROSITE" id="PS50109">
    <property type="entry name" value="HIS_KIN"/>
    <property type="match status" value="1"/>
</dbReference>
<dbReference type="SUPFAM" id="SSF55874">
    <property type="entry name" value="ATPase domain of HSP90 chaperone/DNA topoisomerase II/histidine kinase"/>
    <property type="match status" value="1"/>
</dbReference>
<evidence type="ECO:0000313" key="15">
    <source>
        <dbReference type="EMBL" id="TQE94779.1"/>
    </source>
</evidence>
<dbReference type="AlphaFoldDB" id="A0A540VDD6"/>
<feature type="transmembrane region" description="Helical" evidence="12">
    <location>
        <begin position="219"/>
        <end position="242"/>
    </location>
</feature>
<keyword evidence="6" id="KW-0808">Transferase</keyword>
<evidence type="ECO:0000256" key="6">
    <source>
        <dbReference type="ARBA" id="ARBA00022679"/>
    </source>
</evidence>
<dbReference type="SUPFAM" id="SSF103190">
    <property type="entry name" value="Sensory domain-like"/>
    <property type="match status" value="1"/>
</dbReference>
<proteinExistence type="predicted"/>
<feature type="domain" description="HAMP" evidence="14">
    <location>
        <begin position="244"/>
        <end position="296"/>
    </location>
</feature>
<dbReference type="Gene3D" id="1.10.287.130">
    <property type="match status" value="1"/>
</dbReference>
<dbReference type="OrthoDB" id="9786919at2"/>
<evidence type="ECO:0000256" key="1">
    <source>
        <dbReference type="ARBA" id="ARBA00000085"/>
    </source>
</evidence>
<dbReference type="SMART" id="SM00304">
    <property type="entry name" value="HAMP"/>
    <property type="match status" value="1"/>
</dbReference>
<dbReference type="PROSITE" id="PS50885">
    <property type="entry name" value="HAMP"/>
    <property type="match status" value="1"/>
</dbReference>
<keyword evidence="8" id="KW-0418">Kinase</keyword>
<feature type="transmembrane region" description="Helical" evidence="12">
    <location>
        <begin position="20"/>
        <end position="40"/>
    </location>
</feature>
<dbReference type="InterPro" id="IPR004358">
    <property type="entry name" value="Sig_transdc_His_kin-like_C"/>
</dbReference>
<evidence type="ECO:0000313" key="16">
    <source>
        <dbReference type="Proteomes" id="UP000317371"/>
    </source>
</evidence>
<keyword evidence="16" id="KW-1185">Reference proteome</keyword>
<evidence type="ECO:0000259" key="14">
    <source>
        <dbReference type="PROSITE" id="PS50885"/>
    </source>
</evidence>
<dbReference type="EC" id="2.7.13.3" evidence="3"/>
<dbReference type="InterPro" id="IPR003594">
    <property type="entry name" value="HATPase_dom"/>
</dbReference>
<evidence type="ECO:0000256" key="9">
    <source>
        <dbReference type="ARBA" id="ARBA00022989"/>
    </source>
</evidence>
<dbReference type="InParanoid" id="A0A540VDD6"/>
<evidence type="ECO:0000259" key="13">
    <source>
        <dbReference type="PROSITE" id="PS50109"/>
    </source>
</evidence>
<dbReference type="Pfam" id="PF00512">
    <property type="entry name" value="HisKA"/>
    <property type="match status" value="1"/>
</dbReference>
<dbReference type="Gene3D" id="6.10.340.10">
    <property type="match status" value="1"/>
</dbReference>
<comment type="subcellular location">
    <subcellularLocation>
        <location evidence="2">Cell membrane</location>
        <topology evidence="2">Multi-pass membrane protein</topology>
    </subcellularLocation>
</comment>
<keyword evidence="10" id="KW-0902">Two-component regulatory system</keyword>
<evidence type="ECO:0000256" key="3">
    <source>
        <dbReference type="ARBA" id="ARBA00012438"/>
    </source>
</evidence>
<dbReference type="Pfam" id="PF02518">
    <property type="entry name" value="HATPase_c"/>
    <property type="match status" value="1"/>
</dbReference>
<dbReference type="EMBL" id="VIGC01000020">
    <property type="protein sequence ID" value="TQE94779.1"/>
    <property type="molecule type" value="Genomic_DNA"/>
</dbReference>
<dbReference type="CDD" id="cd00082">
    <property type="entry name" value="HisKA"/>
    <property type="match status" value="1"/>
</dbReference>
<dbReference type="InterPro" id="IPR036890">
    <property type="entry name" value="HATPase_C_sf"/>
</dbReference>
<dbReference type="Gene3D" id="3.30.450.20">
    <property type="entry name" value="PAS domain"/>
    <property type="match status" value="1"/>
</dbReference>
<dbReference type="GO" id="GO:0000155">
    <property type="term" value="F:phosphorelay sensor kinase activity"/>
    <property type="evidence" value="ECO:0007669"/>
    <property type="project" value="InterPro"/>
</dbReference>
<name>A0A540VDD6_9CHLR</name>
<gene>
    <name evidence="15" type="ORF">FKZ61_15245</name>
</gene>
<dbReference type="FunFam" id="3.30.565.10:FF:000006">
    <property type="entry name" value="Sensor histidine kinase WalK"/>
    <property type="match status" value="1"/>
</dbReference>
<evidence type="ECO:0000256" key="7">
    <source>
        <dbReference type="ARBA" id="ARBA00022692"/>
    </source>
</evidence>
<dbReference type="InterPro" id="IPR029151">
    <property type="entry name" value="Sensor-like_sf"/>
</dbReference>
<dbReference type="SUPFAM" id="SSF47384">
    <property type="entry name" value="Homodimeric domain of signal transducing histidine kinase"/>
    <property type="match status" value="1"/>
</dbReference>
<dbReference type="GO" id="GO:0005886">
    <property type="term" value="C:plasma membrane"/>
    <property type="evidence" value="ECO:0007669"/>
    <property type="project" value="UniProtKB-SubCell"/>
</dbReference>
<evidence type="ECO:0000256" key="12">
    <source>
        <dbReference type="SAM" id="Phobius"/>
    </source>
</evidence>
<dbReference type="Proteomes" id="UP000317371">
    <property type="component" value="Unassembled WGS sequence"/>
</dbReference>
<dbReference type="InterPro" id="IPR003661">
    <property type="entry name" value="HisK_dim/P_dom"/>
</dbReference>
<keyword evidence="7 12" id="KW-0812">Transmembrane</keyword>
<dbReference type="FunFam" id="1.10.287.130:FF:000001">
    <property type="entry name" value="Two-component sensor histidine kinase"/>
    <property type="match status" value="1"/>
</dbReference>
<evidence type="ECO:0000256" key="5">
    <source>
        <dbReference type="ARBA" id="ARBA00022553"/>
    </source>
</evidence>
<evidence type="ECO:0000256" key="4">
    <source>
        <dbReference type="ARBA" id="ARBA00022475"/>
    </source>
</evidence>